<evidence type="ECO:0000256" key="4">
    <source>
        <dbReference type="ARBA" id="ARBA00023125"/>
    </source>
</evidence>
<feature type="domain" description="RNA polymerase sigma-70 region 2" evidence="6">
    <location>
        <begin position="52"/>
        <end position="110"/>
    </location>
</feature>
<dbReference type="AlphaFoldDB" id="A0A848KAA2"/>
<accession>A0A848KAA2</accession>
<reference evidence="9 10" key="2">
    <citation type="submission" date="2020-06" db="EMBL/GenBank/DDBJ databases">
        <title>Antribacter stalactiti gen. nov., sp. nov., a new member of the family Nacardiaceae isolated from a cave.</title>
        <authorList>
            <person name="Kim I.S."/>
        </authorList>
    </citation>
    <scope>NUCLEOTIDE SEQUENCE [LARGE SCALE GENOMIC DNA]</scope>
    <source>
        <strain evidence="9 10">YC2-7</strain>
    </source>
</reference>
<evidence type="ECO:0000256" key="5">
    <source>
        <dbReference type="ARBA" id="ARBA00023163"/>
    </source>
</evidence>
<evidence type="ECO:0000259" key="7">
    <source>
        <dbReference type="Pfam" id="PF08281"/>
    </source>
</evidence>
<dbReference type="PANTHER" id="PTHR47756">
    <property type="entry name" value="BLL6612 PROTEIN-RELATED"/>
    <property type="match status" value="1"/>
</dbReference>
<dbReference type="EMBL" id="VCQU01000001">
    <property type="protein sequence ID" value="NMN93612.1"/>
    <property type="molecule type" value="Genomic_DNA"/>
</dbReference>
<keyword evidence="3" id="KW-0731">Sigma factor</keyword>
<dbReference type="InterPro" id="IPR013249">
    <property type="entry name" value="RNA_pol_sigma70_r4_t2"/>
</dbReference>
<keyword evidence="10" id="KW-1185">Reference proteome</keyword>
<dbReference type="InterPro" id="IPR007627">
    <property type="entry name" value="RNA_pol_sigma70_r2"/>
</dbReference>
<dbReference type="InterPro" id="IPR046531">
    <property type="entry name" value="DUF6596"/>
</dbReference>
<sequence>MPRSHLPSRYRLGSAASKFDRSWSSNSRTSVPSRPDVAAAVAEAHRREWAFVLAATVRLTRILDLAEECVQDAYARALIDWAKQGIPDNPSAWLTTVAHRRGLDLLRRETALQRRLPLLVDDDSPADTADLALAGLDAAHAIPDDRLRLICTCCHPALSKDAQVALTLRLMCGVTTAEVARAFLTSESTMAARITRAKKKIAIARIPYRVPSAQELPERLDAICAVIHLLFTTGHTAPSGSALVRDDLVDRSVQLARMMHVLVPSDSKVTGLLSLILLTDSRRATRTAPDGRMLTLEEQDRSLWDSAAIAEGTALLRGVVCADRYTLQAAIAAMHANAPSYEQTDWRAITAMYNNLLRIWPTPVVYLNHAVAAGLADGPAKGLALLDALAGEPALAAYGYFEASRAHFLSELGRTSEAYDAYESALLLTENEVERQFLLTKLESLAE</sequence>
<evidence type="ECO:0000313" key="9">
    <source>
        <dbReference type="EMBL" id="NMN93612.1"/>
    </source>
</evidence>
<dbReference type="GO" id="GO:0006352">
    <property type="term" value="P:DNA-templated transcription initiation"/>
    <property type="evidence" value="ECO:0007669"/>
    <property type="project" value="InterPro"/>
</dbReference>
<dbReference type="SUPFAM" id="SSF88659">
    <property type="entry name" value="Sigma3 and sigma4 domains of RNA polymerase sigma factors"/>
    <property type="match status" value="1"/>
</dbReference>
<dbReference type="GO" id="GO:0003677">
    <property type="term" value="F:DNA binding"/>
    <property type="evidence" value="ECO:0007669"/>
    <property type="project" value="UniProtKB-KW"/>
</dbReference>
<feature type="domain" description="DUF6596" evidence="8">
    <location>
        <begin position="219"/>
        <end position="317"/>
    </location>
</feature>
<dbReference type="SUPFAM" id="SSF88946">
    <property type="entry name" value="Sigma2 domain of RNA polymerase sigma factors"/>
    <property type="match status" value="1"/>
</dbReference>
<dbReference type="Gene3D" id="1.10.1740.10">
    <property type="match status" value="1"/>
</dbReference>
<dbReference type="Pfam" id="PF04542">
    <property type="entry name" value="Sigma70_r2"/>
    <property type="match status" value="1"/>
</dbReference>
<dbReference type="InterPro" id="IPR013325">
    <property type="entry name" value="RNA_pol_sigma_r2"/>
</dbReference>
<evidence type="ECO:0000259" key="6">
    <source>
        <dbReference type="Pfam" id="PF04542"/>
    </source>
</evidence>
<dbReference type="GO" id="GO:0016987">
    <property type="term" value="F:sigma factor activity"/>
    <property type="evidence" value="ECO:0007669"/>
    <property type="project" value="UniProtKB-KW"/>
</dbReference>
<dbReference type="PANTHER" id="PTHR47756:SF2">
    <property type="entry name" value="BLL6612 PROTEIN"/>
    <property type="match status" value="1"/>
</dbReference>
<evidence type="ECO:0000256" key="1">
    <source>
        <dbReference type="ARBA" id="ARBA00010641"/>
    </source>
</evidence>
<dbReference type="Proteomes" id="UP000535543">
    <property type="component" value="Unassembled WGS sequence"/>
</dbReference>
<keyword evidence="5" id="KW-0804">Transcription</keyword>
<dbReference type="Pfam" id="PF20239">
    <property type="entry name" value="DUF6596"/>
    <property type="match status" value="1"/>
</dbReference>
<comment type="caution">
    <text evidence="9">The sequence shown here is derived from an EMBL/GenBank/DDBJ whole genome shotgun (WGS) entry which is preliminary data.</text>
</comment>
<dbReference type="Pfam" id="PF08281">
    <property type="entry name" value="Sigma70_r4_2"/>
    <property type="match status" value="1"/>
</dbReference>
<reference evidence="9 10" key="1">
    <citation type="submission" date="2019-05" db="EMBL/GenBank/DDBJ databases">
        <authorList>
            <person name="Lee S.D."/>
        </authorList>
    </citation>
    <scope>NUCLEOTIDE SEQUENCE [LARGE SCALE GENOMIC DNA]</scope>
    <source>
        <strain evidence="9 10">YC2-7</strain>
    </source>
</reference>
<comment type="similarity">
    <text evidence="1">Belongs to the sigma-70 factor family. ECF subfamily.</text>
</comment>
<evidence type="ECO:0000256" key="2">
    <source>
        <dbReference type="ARBA" id="ARBA00023015"/>
    </source>
</evidence>
<name>A0A848KAA2_9NOCA</name>
<proteinExistence type="inferred from homology"/>
<organism evidence="9 10">
    <name type="scientific">Antrihabitans stalactiti</name>
    <dbReference type="NCBI Taxonomy" id="2584121"/>
    <lineage>
        <taxon>Bacteria</taxon>
        <taxon>Bacillati</taxon>
        <taxon>Actinomycetota</taxon>
        <taxon>Actinomycetes</taxon>
        <taxon>Mycobacteriales</taxon>
        <taxon>Nocardiaceae</taxon>
        <taxon>Antrihabitans</taxon>
    </lineage>
</organism>
<keyword evidence="2" id="KW-0805">Transcription regulation</keyword>
<protein>
    <submittedName>
        <fullName evidence="9">RNA polymerase sigma factor</fullName>
    </submittedName>
</protein>
<keyword evidence="4" id="KW-0238">DNA-binding</keyword>
<evidence type="ECO:0000256" key="3">
    <source>
        <dbReference type="ARBA" id="ARBA00023082"/>
    </source>
</evidence>
<evidence type="ECO:0000259" key="8">
    <source>
        <dbReference type="Pfam" id="PF20239"/>
    </source>
</evidence>
<evidence type="ECO:0000313" key="10">
    <source>
        <dbReference type="Proteomes" id="UP000535543"/>
    </source>
</evidence>
<feature type="domain" description="RNA polymerase sigma factor 70 region 4 type 2" evidence="7">
    <location>
        <begin position="153"/>
        <end position="201"/>
    </location>
</feature>
<gene>
    <name evidence="9" type="ORF">FGL95_00995</name>
</gene>
<dbReference type="InterPro" id="IPR013324">
    <property type="entry name" value="RNA_pol_sigma_r3/r4-like"/>
</dbReference>